<sequence length="506" mass="54655">MQLTRLDLATHDECWYPALATLTNLSYLFIELVPDTYDLPLLAEHLPVNLRVCVLFINQRWSEGDVVNVKPYASGEVDKRIVVGSFYDAGLSTQYVHRTIAEFPAYPHSPPNKTLFIGCSLKVTLILTLRNFTNHNTSLPGILFLLLALGLVQAQRPGCTAPTPSPGNGTCGAATATPTIAQPLGLEISKWIWTGENAVPAGPNPPGPRAFRKTFTSQCGKCAVSAKILITADNSYKLFVNGNPIGTGANFTDAEVYYVALQPSSNLFAVEVTNTEEGPAALIASILVQYSDGSTETVITDETWRRFLGSPKGFELPTTTDLSKWGFATFQGLYGVAPWGKTVVPPALSVKDAVVIWTGKFDNKTGVAPTVARAFRKTVVTPGCTKRAVSATAVIFVDNQFIFYINGAVVGSFASWREARVYHIPVLDPDVNVFALNGKNTGGPAAFQGVIQILYDDGTSDTIVTDTTWKAQEKVTAGFESPKLDDSKWVNATSMGRAITYRVPSA</sequence>
<dbReference type="Gene3D" id="2.60.120.260">
    <property type="entry name" value="Galactose-binding domain-like"/>
    <property type="match status" value="2"/>
</dbReference>
<evidence type="ECO:0000313" key="1">
    <source>
        <dbReference type="EMBL" id="KDQ25462.1"/>
    </source>
</evidence>
<dbReference type="STRING" id="1137138.A0A067NMW6"/>
<dbReference type="VEuPathDB" id="FungiDB:PLEOSDRAFT_1113451"/>
<evidence type="ECO:0000313" key="2">
    <source>
        <dbReference type="Proteomes" id="UP000027073"/>
    </source>
</evidence>
<evidence type="ECO:0008006" key="3">
    <source>
        <dbReference type="Google" id="ProtNLM"/>
    </source>
</evidence>
<dbReference type="HOGENOM" id="CLU_538743_0_0_1"/>
<accession>A0A067NMW6</accession>
<dbReference type="InParanoid" id="A0A067NMW6"/>
<dbReference type="Proteomes" id="UP000027073">
    <property type="component" value="Unassembled WGS sequence"/>
</dbReference>
<proteinExistence type="predicted"/>
<reference evidence="2" key="1">
    <citation type="journal article" date="2014" name="Proc. Natl. Acad. Sci. U.S.A.">
        <title>Extensive sampling of basidiomycete genomes demonstrates inadequacy of the white-rot/brown-rot paradigm for wood decay fungi.</title>
        <authorList>
            <person name="Riley R."/>
            <person name="Salamov A.A."/>
            <person name="Brown D.W."/>
            <person name="Nagy L.G."/>
            <person name="Floudas D."/>
            <person name="Held B.W."/>
            <person name="Levasseur A."/>
            <person name="Lombard V."/>
            <person name="Morin E."/>
            <person name="Otillar R."/>
            <person name="Lindquist E.A."/>
            <person name="Sun H."/>
            <person name="LaButti K.M."/>
            <person name="Schmutz J."/>
            <person name="Jabbour D."/>
            <person name="Luo H."/>
            <person name="Baker S.E."/>
            <person name="Pisabarro A.G."/>
            <person name="Walton J.D."/>
            <person name="Blanchette R.A."/>
            <person name="Henrissat B."/>
            <person name="Martin F."/>
            <person name="Cullen D."/>
            <person name="Hibbett D.S."/>
            <person name="Grigoriev I.V."/>
        </authorList>
    </citation>
    <scope>NUCLEOTIDE SEQUENCE [LARGE SCALE GENOMIC DNA]</scope>
    <source>
        <strain evidence="2">PC15</strain>
    </source>
</reference>
<dbReference type="EMBL" id="KL198010">
    <property type="protein sequence ID" value="KDQ25462.1"/>
    <property type="molecule type" value="Genomic_DNA"/>
</dbReference>
<protein>
    <recommendedName>
        <fullName evidence="3">Carbohydrate-binding module family 67 protein</fullName>
    </recommendedName>
</protein>
<dbReference type="OrthoDB" id="10036721at2759"/>
<dbReference type="AlphaFoldDB" id="A0A067NMW6"/>
<gene>
    <name evidence="1" type="ORF">PLEOSDRAFT_1113451</name>
</gene>
<name>A0A067NMW6_PLEO1</name>
<organism evidence="1 2">
    <name type="scientific">Pleurotus ostreatus (strain PC15)</name>
    <name type="common">Oyster mushroom</name>
    <dbReference type="NCBI Taxonomy" id="1137138"/>
    <lineage>
        <taxon>Eukaryota</taxon>
        <taxon>Fungi</taxon>
        <taxon>Dikarya</taxon>
        <taxon>Basidiomycota</taxon>
        <taxon>Agaricomycotina</taxon>
        <taxon>Agaricomycetes</taxon>
        <taxon>Agaricomycetidae</taxon>
        <taxon>Agaricales</taxon>
        <taxon>Pleurotineae</taxon>
        <taxon>Pleurotaceae</taxon>
        <taxon>Pleurotus</taxon>
    </lineage>
</organism>